<comment type="caution">
    <text evidence="2">The sequence shown here is derived from an EMBL/GenBank/DDBJ whole genome shotgun (WGS) entry which is preliminary data.</text>
</comment>
<evidence type="ECO:0000313" key="3">
    <source>
        <dbReference type="Proteomes" id="UP001485043"/>
    </source>
</evidence>
<feature type="region of interest" description="Disordered" evidence="1">
    <location>
        <begin position="219"/>
        <end position="291"/>
    </location>
</feature>
<keyword evidence="3" id="KW-1185">Reference proteome</keyword>
<gene>
    <name evidence="2" type="ORF">WJX84_010003</name>
</gene>
<accession>A0AAW1STN9</accession>
<feature type="compositionally biased region" description="Polar residues" evidence="1">
    <location>
        <begin position="103"/>
        <end position="112"/>
    </location>
</feature>
<feature type="compositionally biased region" description="Polar residues" evidence="1">
    <location>
        <begin position="38"/>
        <end position="62"/>
    </location>
</feature>
<dbReference type="EMBL" id="JALJOV010000988">
    <property type="protein sequence ID" value="KAK9857165.1"/>
    <property type="molecule type" value="Genomic_DNA"/>
</dbReference>
<feature type="compositionally biased region" description="Polar residues" evidence="1">
    <location>
        <begin position="227"/>
        <end position="237"/>
    </location>
</feature>
<name>A0AAW1STN9_9CHLO</name>
<feature type="compositionally biased region" description="Polar residues" evidence="1">
    <location>
        <begin position="82"/>
        <end position="95"/>
    </location>
</feature>
<evidence type="ECO:0000256" key="1">
    <source>
        <dbReference type="SAM" id="MobiDB-lite"/>
    </source>
</evidence>
<organism evidence="2 3">
    <name type="scientific">Apatococcus fuscideae</name>
    <dbReference type="NCBI Taxonomy" id="2026836"/>
    <lineage>
        <taxon>Eukaryota</taxon>
        <taxon>Viridiplantae</taxon>
        <taxon>Chlorophyta</taxon>
        <taxon>core chlorophytes</taxon>
        <taxon>Trebouxiophyceae</taxon>
        <taxon>Chlorellales</taxon>
        <taxon>Chlorellaceae</taxon>
        <taxon>Apatococcus</taxon>
    </lineage>
</organism>
<reference evidence="2 3" key="1">
    <citation type="journal article" date="2024" name="Nat. Commun.">
        <title>Phylogenomics reveals the evolutionary origins of lichenization in chlorophyte algae.</title>
        <authorList>
            <person name="Puginier C."/>
            <person name="Libourel C."/>
            <person name="Otte J."/>
            <person name="Skaloud P."/>
            <person name="Haon M."/>
            <person name="Grisel S."/>
            <person name="Petersen M."/>
            <person name="Berrin J.G."/>
            <person name="Delaux P.M."/>
            <person name="Dal Grande F."/>
            <person name="Keller J."/>
        </authorList>
    </citation>
    <scope>NUCLEOTIDE SEQUENCE [LARGE SCALE GENOMIC DNA]</scope>
    <source>
        <strain evidence="2 3">SAG 2523</strain>
    </source>
</reference>
<feature type="compositionally biased region" description="Low complexity" evidence="1">
    <location>
        <begin position="21"/>
        <end position="37"/>
    </location>
</feature>
<dbReference type="Proteomes" id="UP001485043">
    <property type="component" value="Unassembled WGS sequence"/>
</dbReference>
<evidence type="ECO:0000313" key="2">
    <source>
        <dbReference type="EMBL" id="KAK9857165.1"/>
    </source>
</evidence>
<protein>
    <submittedName>
        <fullName evidence="2">Uncharacterized protein</fullName>
    </submittedName>
</protein>
<dbReference type="AlphaFoldDB" id="A0AAW1STN9"/>
<sequence>MPFNPHTEEPAPDSPIAALHPQTQPGGQPTLQPGPTGRSLSFSQMPQPSSLAQPHFASSSTRLPRGRPGLDMSHLRPHSETPPDSSSHAFPSTQIDPALPGSIPQQPDLHQQQHSRTHPARQRHVDHALGSEQEAAGSHEHGFPLPEVMVSEQSISSQISDLSAAEQGGAFPSRLGLPLGVTSPVIRAGRLQPTSETILGSHRWLQGQRPLEWGDGDEVTYDLSPPTGISSGISELSQIDEGRGCSEGAESEQRASWSLHGPGGLRGSGREMGQWTSPVVQNPLFAGEPRV</sequence>
<proteinExistence type="predicted"/>
<feature type="region of interest" description="Disordered" evidence="1">
    <location>
        <begin position="1"/>
        <end position="176"/>
    </location>
</feature>
<feature type="compositionally biased region" description="Polar residues" evidence="1">
    <location>
        <begin position="151"/>
        <end position="161"/>
    </location>
</feature>
<feature type="compositionally biased region" description="Basic residues" evidence="1">
    <location>
        <begin position="113"/>
        <end position="122"/>
    </location>
</feature>